<evidence type="ECO:0000256" key="3">
    <source>
        <dbReference type="ARBA" id="ARBA00022729"/>
    </source>
</evidence>
<protein>
    <submittedName>
        <fullName evidence="8">RagB/SusD family nutrient uptake outer membrane protein</fullName>
    </submittedName>
</protein>
<name>A0A923KML7_9FLAO</name>
<dbReference type="AlphaFoldDB" id="A0A923KML7"/>
<sequence length="619" mass="69915">MKKIKYLYVIVLVALTFSCEEYLDEPNPNAPELLESVNNLNDSEKVLNGAYNSLFNHFLLSLEEDNYRADIGSMRNRRLPLGGALNEHNDFYFKTVSPSTRRIDQRWGALYRGIFFANQALAALDKIRPGLEGAEIDEWNHQRSQALFFRGTYHFYLHSVFNNGNIIIRDLYEPDVTKRHKDVSPSQDVIAFFRKDLEEAIEHLPMPSEVSEDGRISKGAATMILANSYLYEGTEGGTQNMELINKAMALYESLRDDFGYALETEVNPITGSNMFTLAGEFNSESIFEINYTTAFGLELNEFDERSPHTRLASRSGHFNFGAQDFMQPATWLMLAYEAEPIDPSNPVNTVINGAGESDLRRVSLRASNMIFLNDDLDTPVYGGPNAINAGRFTGLASRNLTITAFKKYTNHDIAVIQESSLNGNRLKSGKNVVVNRLAEVLLNLAECYIYNGRLDDAIAEINKIRNRWALVPLDINSQLGNDGIPYDETSLMEHLMFTEKPLELAAEGHATRIIDLRRWGVAQERFDELSQHFYQGVFYPKDGRRQVTPELARGPIANITRALSDIAELDPADVPTDEETREQQNIFSEFMFSAQNYPTNGGYLPIPAEEAVSNNEIEN</sequence>
<dbReference type="InterPro" id="IPR033985">
    <property type="entry name" value="SusD-like_N"/>
</dbReference>
<comment type="similarity">
    <text evidence="2">Belongs to the SusD family.</text>
</comment>
<feature type="domain" description="RagB/SusD" evidence="6">
    <location>
        <begin position="406"/>
        <end position="617"/>
    </location>
</feature>
<keyword evidence="9" id="KW-1185">Reference proteome</keyword>
<feature type="domain" description="SusD-like N-terminal" evidence="7">
    <location>
        <begin position="42"/>
        <end position="230"/>
    </location>
</feature>
<dbReference type="InterPro" id="IPR011990">
    <property type="entry name" value="TPR-like_helical_dom_sf"/>
</dbReference>
<gene>
    <name evidence="8" type="ORF">H7U19_12335</name>
</gene>
<dbReference type="InterPro" id="IPR012944">
    <property type="entry name" value="SusD_RagB_dom"/>
</dbReference>
<dbReference type="GO" id="GO:0009279">
    <property type="term" value="C:cell outer membrane"/>
    <property type="evidence" value="ECO:0007669"/>
    <property type="project" value="UniProtKB-SubCell"/>
</dbReference>
<dbReference type="EMBL" id="JACNMF010000004">
    <property type="protein sequence ID" value="MBC3759200.1"/>
    <property type="molecule type" value="Genomic_DNA"/>
</dbReference>
<evidence type="ECO:0000313" key="9">
    <source>
        <dbReference type="Proteomes" id="UP000656244"/>
    </source>
</evidence>
<evidence type="ECO:0000259" key="7">
    <source>
        <dbReference type="Pfam" id="PF14322"/>
    </source>
</evidence>
<comment type="caution">
    <text evidence="8">The sequence shown here is derived from an EMBL/GenBank/DDBJ whole genome shotgun (WGS) entry which is preliminary data.</text>
</comment>
<proteinExistence type="inferred from homology"/>
<keyword evidence="5" id="KW-0998">Cell outer membrane</keyword>
<dbReference type="Pfam" id="PF07980">
    <property type="entry name" value="SusD_RagB"/>
    <property type="match status" value="1"/>
</dbReference>
<evidence type="ECO:0000259" key="6">
    <source>
        <dbReference type="Pfam" id="PF07980"/>
    </source>
</evidence>
<dbReference type="PROSITE" id="PS51257">
    <property type="entry name" value="PROKAR_LIPOPROTEIN"/>
    <property type="match status" value="1"/>
</dbReference>
<accession>A0A923KML7</accession>
<evidence type="ECO:0000256" key="4">
    <source>
        <dbReference type="ARBA" id="ARBA00023136"/>
    </source>
</evidence>
<reference evidence="8" key="1">
    <citation type="submission" date="2020-08" db="EMBL/GenBank/DDBJ databases">
        <title>Hyunsoonleella sp. strain SJ7 genome sequencing and assembly.</title>
        <authorList>
            <person name="Kim I."/>
        </authorList>
    </citation>
    <scope>NUCLEOTIDE SEQUENCE</scope>
    <source>
        <strain evidence="8">SJ7</strain>
    </source>
</reference>
<evidence type="ECO:0000256" key="1">
    <source>
        <dbReference type="ARBA" id="ARBA00004442"/>
    </source>
</evidence>
<evidence type="ECO:0000313" key="8">
    <source>
        <dbReference type="EMBL" id="MBC3759200.1"/>
    </source>
</evidence>
<comment type="subcellular location">
    <subcellularLocation>
        <location evidence="1">Cell outer membrane</location>
    </subcellularLocation>
</comment>
<evidence type="ECO:0000256" key="5">
    <source>
        <dbReference type="ARBA" id="ARBA00023237"/>
    </source>
</evidence>
<keyword evidence="4" id="KW-0472">Membrane</keyword>
<keyword evidence="3" id="KW-0732">Signal</keyword>
<evidence type="ECO:0000256" key="2">
    <source>
        <dbReference type="ARBA" id="ARBA00006275"/>
    </source>
</evidence>
<organism evidence="8 9">
    <name type="scientific">Hyunsoonleella aquatilis</name>
    <dbReference type="NCBI Taxonomy" id="2762758"/>
    <lineage>
        <taxon>Bacteria</taxon>
        <taxon>Pseudomonadati</taxon>
        <taxon>Bacteroidota</taxon>
        <taxon>Flavobacteriia</taxon>
        <taxon>Flavobacteriales</taxon>
        <taxon>Flavobacteriaceae</taxon>
    </lineage>
</organism>
<dbReference type="Pfam" id="PF14322">
    <property type="entry name" value="SusD-like_3"/>
    <property type="match status" value="1"/>
</dbReference>
<dbReference type="Proteomes" id="UP000656244">
    <property type="component" value="Unassembled WGS sequence"/>
</dbReference>
<dbReference type="SUPFAM" id="SSF48452">
    <property type="entry name" value="TPR-like"/>
    <property type="match status" value="1"/>
</dbReference>
<dbReference type="Gene3D" id="1.25.40.390">
    <property type="match status" value="1"/>
</dbReference>
<dbReference type="RefSeq" id="WP_186562823.1">
    <property type="nucleotide sequence ID" value="NZ_JACNMF010000004.1"/>
</dbReference>